<keyword evidence="1" id="KW-1133">Transmembrane helix</keyword>
<keyword evidence="1" id="KW-0812">Transmembrane</keyword>
<evidence type="ECO:0000313" key="2">
    <source>
        <dbReference type="EMBL" id="OGK42414.1"/>
    </source>
</evidence>
<sequence length="83" mass="9163">MDKKLNSNLIFIMIFVLGLLMGYFLGQNQGLDKIKQISPFKKGCFYNGITYQNGDGFQAEDGCNSCSCDNGQVACTMMACIIE</sequence>
<dbReference type="Proteomes" id="UP000177698">
    <property type="component" value="Unassembled WGS sequence"/>
</dbReference>
<accession>A0A1F7IGD9</accession>
<dbReference type="STRING" id="1802056.A2954_01050"/>
<dbReference type="Gene3D" id="2.10.70.10">
    <property type="entry name" value="Complement Module, domain 1"/>
    <property type="match status" value="1"/>
</dbReference>
<protein>
    <submittedName>
        <fullName evidence="2">Uncharacterized protein</fullName>
    </submittedName>
</protein>
<evidence type="ECO:0000256" key="1">
    <source>
        <dbReference type="SAM" id="Phobius"/>
    </source>
</evidence>
<proteinExistence type="predicted"/>
<dbReference type="GO" id="GO:0030414">
    <property type="term" value="F:peptidase inhibitor activity"/>
    <property type="evidence" value="ECO:0007669"/>
    <property type="project" value="InterPro"/>
</dbReference>
<dbReference type="EMBL" id="MGAG01000002">
    <property type="protein sequence ID" value="OGK42414.1"/>
    <property type="molecule type" value="Genomic_DNA"/>
</dbReference>
<gene>
    <name evidence="2" type="ORF">A2954_01050</name>
</gene>
<name>A0A1F7IGD9_9BACT</name>
<comment type="caution">
    <text evidence="2">The sequence shown here is derived from an EMBL/GenBank/DDBJ whole genome shotgun (WGS) entry which is preliminary data.</text>
</comment>
<organism evidence="2 3">
    <name type="scientific">Candidatus Roizmanbacteria bacterium RIFCSPLOWO2_01_FULL_37_12</name>
    <dbReference type="NCBI Taxonomy" id="1802056"/>
    <lineage>
        <taxon>Bacteria</taxon>
        <taxon>Candidatus Roizmaniibacteriota</taxon>
    </lineage>
</organism>
<dbReference type="Pfam" id="PF23334">
    <property type="entry name" value="VWC2L_2nd"/>
    <property type="match status" value="1"/>
</dbReference>
<reference evidence="2 3" key="1">
    <citation type="journal article" date="2016" name="Nat. Commun.">
        <title>Thousands of microbial genomes shed light on interconnected biogeochemical processes in an aquifer system.</title>
        <authorList>
            <person name="Anantharaman K."/>
            <person name="Brown C.T."/>
            <person name="Hug L.A."/>
            <person name="Sharon I."/>
            <person name="Castelle C.J."/>
            <person name="Probst A.J."/>
            <person name="Thomas B.C."/>
            <person name="Singh A."/>
            <person name="Wilkins M.J."/>
            <person name="Karaoz U."/>
            <person name="Brodie E.L."/>
            <person name="Williams K.H."/>
            <person name="Hubbard S.S."/>
            <person name="Banfield J.F."/>
        </authorList>
    </citation>
    <scope>NUCLEOTIDE SEQUENCE [LARGE SCALE GENOMIC DNA]</scope>
</reference>
<dbReference type="AlphaFoldDB" id="A0A1F7IGD9"/>
<keyword evidence="1" id="KW-0472">Membrane</keyword>
<evidence type="ECO:0000313" key="3">
    <source>
        <dbReference type="Proteomes" id="UP000177698"/>
    </source>
</evidence>
<feature type="transmembrane region" description="Helical" evidence="1">
    <location>
        <begin position="6"/>
        <end position="26"/>
    </location>
</feature>
<dbReference type="SUPFAM" id="SSF57603">
    <property type="entry name" value="FnI-like domain"/>
    <property type="match status" value="1"/>
</dbReference>